<dbReference type="OrthoDB" id="9775849at2"/>
<dbReference type="PATRIC" id="fig|251229.3.peg.6472"/>
<feature type="binding site" evidence="12">
    <location>
        <position position="326"/>
    </location>
    <ligand>
        <name>K(+)</name>
        <dbReference type="ChEBI" id="CHEBI:29103"/>
    </ligand>
</feature>
<evidence type="ECO:0000256" key="9">
    <source>
        <dbReference type="ARBA" id="ARBA00022842"/>
    </source>
</evidence>
<evidence type="ECO:0000256" key="8">
    <source>
        <dbReference type="ARBA" id="ARBA00022840"/>
    </source>
</evidence>
<comment type="function">
    <text evidence="12">Catalyzes the phosphorylation of ribose at O-5 in a reaction requiring ATP and magnesium. The resulting D-ribose-5-phosphate can then be used either for sythesis of nucleotides, histidine, and tryptophan, or as a component of the pentose phosphate pathway.</text>
</comment>
<dbReference type="InterPro" id="IPR011611">
    <property type="entry name" value="PfkB_dom"/>
</dbReference>
<keyword evidence="9 12" id="KW-0460">Magnesium</keyword>
<dbReference type="CDD" id="cd01174">
    <property type="entry name" value="ribokinase"/>
    <property type="match status" value="1"/>
</dbReference>
<comment type="subunit">
    <text evidence="12">Homodimer.</text>
</comment>
<comment type="similarity">
    <text evidence="1">Belongs to the carbohydrate kinase pfkB family.</text>
</comment>
<keyword evidence="10 12" id="KW-0630">Potassium</keyword>
<evidence type="ECO:0000256" key="7">
    <source>
        <dbReference type="ARBA" id="ARBA00022777"/>
    </source>
</evidence>
<evidence type="ECO:0000256" key="3">
    <source>
        <dbReference type="ARBA" id="ARBA00016943"/>
    </source>
</evidence>
<feature type="active site" description="Proton acceptor" evidence="12">
    <location>
        <position position="296"/>
    </location>
</feature>
<feature type="binding site" evidence="12">
    <location>
        <position position="296"/>
    </location>
    <ligand>
        <name>substrate</name>
    </ligand>
</feature>
<feature type="domain" description="Carbohydrate kinase PfkB" evidence="14">
    <location>
        <begin position="176"/>
        <end position="335"/>
    </location>
</feature>
<dbReference type="PRINTS" id="PR00990">
    <property type="entry name" value="RIBOKINASE"/>
</dbReference>
<feature type="binding site" evidence="12">
    <location>
        <position position="329"/>
    </location>
    <ligand>
        <name>K(+)</name>
        <dbReference type="ChEBI" id="CHEBI:29103"/>
    </ligand>
</feature>
<feature type="domain" description="Carbohydrate kinase PfkB" evidence="14">
    <location>
        <begin position="1"/>
        <end position="123"/>
    </location>
</feature>
<dbReference type="Gene3D" id="3.40.1190.20">
    <property type="match status" value="2"/>
</dbReference>
<evidence type="ECO:0000256" key="1">
    <source>
        <dbReference type="ARBA" id="ARBA00005380"/>
    </source>
</evidence>
<dbReference type="PROSITE" id="PS00584">
    <property type="entry name" value="PFKB_KINASES_2"/>
    <property type="match status" value="1"/>
</dbReference>
<comment type="catalytic activity">
    <reaction evidence="12">
        <text>D-ribose + ATP = D-ribose 5-phosphate + ADP + H(+)</text>
        <dbReference type="Rhea" id="RHEA:13697"/>
        <dbReference type="ChEBI" id="CHEBI:15378"/>
        <dbReference type="ChEBI" id="CHEBI:30616"/>
        <dbReference type="ChEBI" id="CHEBI:47013"/>
        <dbReference type="ChEBI" id="CHEBI:78346"/>
        <dbReference type="ChEBI" id="CHEBI:456216"/>
        <dbReference type="EC" id="2.7.1.15"/>
    </reaction>
</comment>
<dbReference type="UniPathway" id="UPA00916">
    <property type="reaction ID" value="UER00889"/>
</dbReference>
<feature type="binding site" evidence="12">
    <location>
        <begin position="264"/>
        <end position="269"/>
    </location>
    <ligand>
        <name>ATP</name>
        <dbReference type="ChEBI" id="CHEBI:30616"/>
    </ligand>
</feature>
<comment type="pathway">
    <text evidence="12">Carbohydrate metabolism; D-ribose degradation; D-ribose 5-phosphate from beta-D-ribopyranose: step 2/2.</text>
</comment>
<keyword evidence="8 12" id="KW-0067">ATP-binding</keyword>
<evidence type="ECO:0000259" key="14">
    <source>
        <dbReference type="Pfam" id="PF00294"/>
    </source>
</evidence>
<dbReference type="InterPro" id="IPR029056">
    <property type="entry name" value="Ribokinase-like"/>
</dbReference>
<keyword evidence="7 12" id="KW-0418">Kinase</keyword>
<dbReference type="GO" id="GO:0019303">
    <property type="term" value="P:D-ribose catabolic process"/>
    <property type="evidence" value="ECO:0007669"/>
    <property type="project" value="UniProtKB-UniRule"/>
</dbReference>
<organism evidence="15 16">
    <name type="scientific">Chroococcidiopsis thermalis (strain PCC 7203)</name>
    <dbReference type="NCBI Taxonomy" id="251229"/>
    <lineage>
        <taxon>Bacteria</taxon>
        <taxon>Bacillati</taxon>
        <taxon>Cyanobacteriota</taxon>
        <taxon>Cyanophyceae</taxon>
        <taxon>Chroococcidiopsidales</taxon>
        <taxon>Chroococcidiopsidaceae</taxon>
        <taxon>Chroococcidiopsis</taxon>
    </lineage>
</organism>
<proteinExistence type="inferred from homology"/>
<dbReference type="HOGENOM" id="CLU_027634_2_0_3"/>
<keyword evidence="5 12" id="KW-0479">Metal-binding</keyword>
<feature type="binding site" evidence="12">
    <location>
        <position position="184"/>
    </location>
    <ligand>
        <name>substrate</name>
    </ligand>
</feature>
<dbReference type="InterPro" id="IPR002173">
    <property type="entry name" value="Carboh/pur_kinase_PfkB_CS"/>
</dbReference>
<dbReference type="FunCoup" id="K9U702">
    <property type="interactions" value="448"/>
</dbReference>
<gene>
    <name evidence="12" type="primary">rbsK</name>
    <name evidence="15" type="ORF">Chro_5534</name>
</gene>
<dbReference type="eggNOG" id="COG0524">
    <property type="taxonomic scope" value="Bacteria"/>
</dbReference>
<evidence type="ECO:0000256" key="5">
    <source>
        <dbReference type="ARBA" id="ARBA00022723"/>
    </source>
</evidence>
<name>K9U702_CHRTP</name>
<dbReference type="STRING" id="251229.Chro_5534"/>
<keyword evidence="4 12" id="KW-0808">Transferase</keyword>
<dbReference type="GO" id="GO:0005829">
    <property type="term" value="C:cytosol"/>
    <property type="evidence" value="ECO:0007669"/>
    <property type="project" value="TreeGrafter"/>
</dbReference>
<feature type="binding site" evidence="12">
    <location>
        <begin position="39"/>
        <end position="43"/>
    </location>
    <ligand>
        <name>substrate</name>
    </ligand>
</feature>
<comment type="cofactor">
    <cofactor evidence="12">
        <name>Mg(2+)</name>
        <dbReference type="ChEBI" id="CHEBI:18420"/>
    </cofactor>
    <text evidence="12">Requires a divalent cation, most likely magnesium in vivo, as an electrophilic catalyst to aid phosphoryl group transfer. It is the chelate of the metal and the nucleotide that is the actual substrate.</text>
</comment>
<keyword evidence="16" id="KW-1185">Reference proteome</keyword>
<dbReference type="AlphaFoldDB" id="K9U702"/>
<dbReference type="HAMAP" id="MF_01987">
    <property type="entry name" value="Ribokinase"/>
    <property type="match status" value="1"/>
</dbReference>
<dbReference type="Proteomes" id="UP000010384">
    <property type="component" value="Chromosome"/>
</dbReference>
<dbReference type="InParanoid" id="K9U702"/>
<keyword evidence="6 12" id="KW-0547">Nucleotide-binding</keyword>
<protein>
    <recommendedName>
        <fullName evidence="3 12">Ribokinase</fullName>
        <shortName evidence="12">RK</shortName>
        <ecNumber evidence="2 12">2.7.1.15</ecNumber>
    </recommendedName>
</protein>
<feature type="binding site" evidence="12">
    <location>
        <position position="331"/>
    </location>
    <ligand>
        <name>K(+)</name>
        <dbReference type="ChEBI" id="CHEBI:29103"/>
    </ligand>
</feature>
<feature type="binding site" evidence="12">
    <location>
        <position position="228"/>
    </location>
    <ligand>
        <name>ATP</name>
        <dbReference type="ChEBI" id="CHEBI:30616"/>
    </ligand>
</feature>
<evidence type="ECO:0000313" key="15">
    <source>
        <dbReference type="EMBL" id="AFY90892.1"/>
    </source>
</evidence>
<keyword evidence="11 12" id="KW-0119">Carbohydrate metabolism</keyword>
<dbReference type="Pfam" id="PF00294">
    <property type="entry name" value="PfkB"/>
    <property type="match status" value="2"/>
</dbReference>
<comment type="caution">
    <text evidence="12">Lacks conserved residue(s) required for the propagation of feature annotation.</text>
</comment>
<evidence type="ECO:0000256" key="4">
    <source>
        <dbReference type="ARBA" id="ARBA00022679"/>
    </source>
</evidence>
<dbReference type="EC" id="2.7.1.15" evidence="2 12"/>
<dbReference type="EMBL" id="CP003597">
    <property type="protein sequence ID" value="AFY90892.1"/>
    <property type="molecule type" value="Genomic_DNA"/>
</dbReference>
<dbReference type="GO" id="GO:0005524">
    <property type="term" value="F:ATP binding"/>
    <property type="evidence" value="ECO:0007669"/>
    <property type="project" value="UniProtKB-UniRule"/>
</dbReference>
<evidence type="ECO:0000256" key="12">
    <source>
        <dbReference type="HAMAP-Rule" id="MF_01987"/>
    </source>
</evidence>
<evidence type="ECO:0000256" key="6">
    <source>
        <dbReference type="ARBA" id="ARBA00022741"/>
    </source>
</evidence>
<evidence type="ECO:0000313" key="16">
    <source>
        <dbReference type="Proteomes" id="UP000010384"/>
    </source>
</evidence>
<feature type="binding site" evidence="12">
    <location>
        <position position="292"/>
    </location>
    <ligand>
        <name>K(+)</name>
        <dbReference type="ChEBI" id="CHEBI:29103"/>
    </ligand>
</feature>
<comment type="activity regulation">
    <text evidence="12">Activated by a monovalent cation that binds near, but not in, the active site. The most likely occupant of the site in vivo is potassium. Ion binding induces a conformational change that may alter substrate affinity.</text>
</comment>
<dbReference type="GO" id="GO:0004747">
    <property type="term" value="F:ribokinase activity"/>
    <property type="evidence" value="ECO:0007669"/>
    <property type="project" value="UniProtKB-UniRule"/>
</dbReference>
<feature type="compositionally biased region" description="Polar residues" evidence="13">
    <location>
        <begin position="135"/>
        <end position="147"/>
    </location>
</feature>
<feature type="binding site" evidence="12">
    <location>
        <position position="290"/>
    </location>
    <ligand>
        <name>K(+)</name>
        <dbReference type="ChEBI" id="CHEBI:29103"/>
    </ligand>
</feature>
<evidence type="ECO:0000256" key="13">
    <source>
        <dbReference type="SAM" id="MobiDB-lite"/>
    </source>
</evidence>
<dbReference type="SUPFAM" id="SSF53613">
    <property type="entry name" value="Ribokinase-like"/>
    <property type="match status" value="2"/>
</dbReference>
<dbReference type="GO" id="GO:0046872">
    <property type="term" value="F:metal ion binding"/>
    <property type="evidence" value="ECO:0007669"/>
    <property type="project" value="UniProtKB-KW"/>
</dbReference>
<evidence type="ECO:0000256" key="2">
    <source>
        <dbReference type="ARBA" id="ARBA00012035"/>
    </source>
</evidence>
<dbReference type="KEGG" id="cthe:Chro_5534"/>
<accession>K9U702</accession>
<feature type="region of interest" description="Disordered" evidence="13">
    <location>
        <begin position="130"/>
        <end position="169"/>
    </location>
</feature>
<feature type="binding site" evidence="12">
    <location>
        <begin position="295"/>
        <end position="296"/>
    </location>
    <ligand>
        <name>ATP</name>
        <dbReference type="ChEBI" id="CHEBI:30616"/>
    </ligand>
</feature>
<dbReference type="PROSITE" id="PS00583">
    <property type="entry name" value="PFKB_KINASES_1"/>
    <property type="match status" value="1"/>
</dbReference>
<reference evidence="15 16" key="1">
    <citation type="submission" date="2012-06" db="EMBL/GenBank/DDBJ databases">
        <title>Finished chromosome of genome of Chroococcidiopsis thermalis PCC 7203.</title>
        <authorList>
            <consortium name="US DOE Joint Genome Institute"/>
            <person name="Gugger M."/>
            <person name="Coursin T."/>
            <person name="Rippka R."/>
            <person name="Tandeau De Marsac N."/>
            <person name="Huntemann M."/>
            <person name="Wei C.-L."/>
            <person name="Han J."/>
            <person name="Detter J.C."/>
            <person name="Han C."/>
            <person name="Tapia R."/>
            <person name="Davenport K."/>
            <person name="Daligault H."/>
            <person name="Erkkila T."/>
            <person name="Gu W."/>
            <person name="Munk A.C.C."/>
            <person name="Teshima H."/>
            <person name="Xu Y."/>
            <person name="Chain P."/>
            <person name="Chen A."/>
            <person name="Krypides N."/>
            <person name="Mavromatis K."/>
            <person name="Markowitz V."/>
            <person name="Szeto E."/>
            <person name="Ivanova N."/>
            <person name="Mikhailova N."/>
            <person name="Ovchinnikova G."/>
            <person name="Pagani I."/>
            <person name="Pati A."/>
            <person name="Goodwin L."/>
            <person name="Peters L."/>
            <person name="Pitluck S."/>
            <person name="Woyke T."/>
            <person name="Kerfeld C."/>
        </authorList>
    </citation>
    <scope>NUCLEOTIDE SEQUENCE [LARGE SCALE GENOMIC DNA]</scope>
    <source>
        <strain evidence="15 16">PCC 7203</strain>
    </source>
</reference>
<feature type="binding site" evidence="12">
    <location>
        <begin position="11"/>
        <end position="13"/>
    </location>
    <ligand>
        <name>substrate</name>
    </ligand>
</feature>
<dbReference type="InterPro" id="IPR002139">
    <property type="entry name" value="Ribo/fructo_kinase"/>
</dbReference>
<comment type="subcellular location">
    <subcellularLocation>
        <location evidence="12">Cytoplasm</location>
    </subcellularLocation>
</comment>
<evidence type="ECO:0000256" key="11">
    <source>
        <dbReference type="ARBA" id="ARBA00023277"/>
    </source>
</evidence>
<dbReference type="InterPro" id="IPR011877">
    <property type="entry name" value="Ribokinase"/>
</dbReference>
<evidence type="ECO:0000256" key="10">
    <source>
        <dbReference type="ARBA" id="ARBA00022958"/>
    </source>
</evidence>
<dbReference type="PANTHER" id="PTHR10584:SF166">
    <property type="entry name" value="RIBOKINASE"/>
    <property type="match status" value="1"/>
</dbReference>
<dbReference type="RefSeq" id="WP_015157429.1">
    <property type="nucleotide sequence ID" value="NC_019695.1"/>
</dbReference>
<sequence length="350" mass="35419">MNSIIVFGSINIDLVSKTPRLPLPGETLTGHSFVTAPGGKGANQAVAIAKLGVPSYMVGRVGGDNFGRELLASLQAAGVRTENVLVDESISSGVAAIAVDDNGENQIIITPGANGRVDETDVERLQSVLKILSRPPSQRKGTNSPPSQGGLGGSRPPSQGELEKSISPPSQGGLGGSILLLQLEIPLSAVITAAQVAKAAGIQVILDPAPAQNLPDELYPLIDIITPNETEAGRLVGFTVDGRETATEAARALLQKGVGNAIVKLGAKGVICATQAETFFTPAFSVTAVDTVAAGDAFNGGLAAALVEGLPLRQAVVWGAAAGALAATKPGAQSAMCDRPTLEALMATGS</sequence>
<comment type="similarity">
    <text evidence="12">Belongs to the carbohydrate kinase PfkB family. Ribokinase subfamily.</text>
</comment>
<keyword evidence="12" id="KW-0963">Cytoplasm</keyword>
<dbReference type="PANTHER" id="PTHR10584">
    <property type="entry name" value="SUGAR KINASE"/>
    <property type="match status" value="1"/>
</dbReference>